<dbReference type="Pfam" id="PF02957">
    <property type="entry name" value="TT_ORF2-like"/>
    <property type="match status" value="1"/>
</dbReference>
<organism evidence="3 4">
    <name type="scientific">Giant panda anellovirus</name>
    <dbReference type="NCBI Taxonomy" id="2016460"/>
    <lineage>
        <taxon>Viruses</taxon>
        <taxon>Monodnaviria</taxon>
        <taxon>Shotokuvirae</taxon>
        <taxon>Commensaviricota</taxon>
        <taxon>Cardeaviricetes</taxon>
        <taxon>Sanitavirales</taxon>
        <taxon>Anelloviridae</taxon>
    </lineage>
</organism>
<evidence type="ECO:0000256" key="1">
    <source>
        <dbReference type="SAM" id="MobiDB-lite"/>
    </source>
</evidence>
<evidence type="ECO:0000313" key="4">
    <source>
        <dbReference type="Proteomes" id="UP000678792"/>
    </source>
</evidence>
<accession>A0A220IGI6</accession>
<feature type="domain" description="Hepatitis TT virus Orf2/Gyrovirus Vp2 N-terminal" evidence="2">
    <location>
        <begin position="23"/>
        <end position="69"/>
    </location>
</feature>
<evidence type="ECO:0000313" key="3">
    <source>
        <dbReference type="EMBL" id="ASH99086.1"/>
    </source>
</evidence>
<name>A0A220IGI6_9VIRU</name>
<dbReference type="GeneID" id="80535320"/>
<dbReference type="EMBL" id="MF327542">
    <property type="protein sequence ID" value="ASH99086.1"/>
    <property type="molecule type" value="Genomic_DNA"/>
</dbReference>
<evidence type="ECO:0000259" key="2">
    <source>
        <dbReference type="Pfam" id="PF02957"/>
    </source>
</evidence>
<dbReference type="RefSeq" id="YP_010797516.1">
    <property type="nucleotide sequence ID" value="NC_076190.1"/>
</dbReference>
<feature type="region of interest" description="Disordered" evidence="1">
    <location>
        <begin position="75"/>
        <end position="97"/>
    </location>
</feature>
<reference evidence="3 4" key="1">
    <citation type="journal article" date="2017" name="Microbiome">
        <title>Virome comparisons in wild-diseased and healthy captive giant pandas.</title>
        <authorList>
            <person name="Zhang W."/>
            <person name="Yang S."/>
            <person name="Shan T."/>
            <person name="Hou R."/>
            <person name="Liu Z."/>
            <person name="Li W."/>
            <person name="Guo L."/>
            <person name="Wang Y."/>
            <person name="Chen P."/>
            <person name="Wang X."/>
            <person name="Feng F."/>
            <person name="Wang H."/>
            <person name="Chen C."/>
            <person name="Shen Q."/>
            <person name="Zhou C."/>
            <person name="Hua X."/>
            <person name="Cui L."/>
            <person name="Deng X."/>
            <person name="Zhang Z."/>
            <person name="Qi D."/>
            <person name="Delwart E."/>
        </authorList>
    </citation>
    <scope>NUCLEOTIDE SEQUENCE [LARGE SCALE GENOMIC DNA]</scope>
    <source>
        <strain evidence="4">gpan20859</strain>
    </source>
</reference>
<dbReference type="Proteomes" id="UP000678792">
    <property type="component" value="Segment"/>
</dbReference>
<keyword evidence="4" id="KW-1185">Reference proteome</keyword>
<sequence>MSIVPKYKLNPLGFHGRARAKWQKQQALWFKACSVSHQIFCPCGDWQTHIQRYCERQRCHIGGDTDGDIEGISFVTESGGDPGDIGGEPGGDTGDLG</sequence>
<dbReference type="InterPro" id="IPR004118">
    <property type="entry name" value="HEV_TT_vir_Orf2/Gyrovir_Vp2_N"/>
</dbReference>
<dbReference type="KEGG" id="vg:80535320"/>
<protein>
    <submittedName>
        <fullName evidence="3">ORF2</fullName>
    </submittedName>
</protein>
<feature type="compositionally biased region" description="Gly residues" evidence="1">
    <location>
        <begin position="80"/>
        <end position="97"/>
    </location>
</feature>
<proteinExistence type="predicted"/>